<dbReference type="Proteomes" id="UP000581189">
    <property type="component" value="Unassembled WGS sequence"/>
</dbReference>
<feature type="chain" id="PRO_5031126823" evidence="5">
    <location>
        <begin position="22"/>
        <end position="623"/>
    </location>
</feature>
<feature type="domain" description="Sulfatase N-terminal" evidence="6">
    <location>
        <begin position="34"/>
        <end position="341"/>
    </location>
</feature>
<dbReference type="PANTHER" id="PTHR42693:SF33">
    <property type="entry name" value="ARYLSULFATASE"/>
    <property type="match status" value="1"/>
</dbReference>
<evidence type="ECO:0000259" key="6">
    <source>
        <dbReference type="Pfam" id="PF00884"/>
    </source>
</evidence>
<keyword evidence="3 7" id="KW-0378">Hydrolase</keyword>
<evidence type="ECO:0000256" key="1">
    <source>
        <dbReference type="ARBA" id="ARBA00008779"/>
    </source>
</evidence>
<feature type="signal peptide" evidence="5">
    <location>
        <begin position="1"/>
        <end position="21"/>
    </location>
</feature>
<dbReference type="InterPro" id="IPR000917">
    <property type="entry name" value="Sulfatase_N"/>
</dbReference>
<evidence type="ECO:0000256" key="5">
    <source>
        <dbReference type="SAM" id="SignalP"/>
    </source>
</evidence>
<evidence type="ECO:0000256" key="4">
    <source>
        <dbReference type="ARBA" id="ARBA00022837"/>
    </source>
</evidence>
<dbReference type="Gene3D" id="3.40.720.10">
    <property type="entry name" value="Alkaline Phosphatase, subunit A"/>
    <property type="match status" value="1"/>
</dbReference>
<organism evidence="7 8">
    <name type="scientific">Aquipseudomonas guryensis</name>
    <dbReference type="NCBI Taxonomy" id="2759165"/>
    <lineage>
        <taxon>Bacteria</taxon>
        <taxon>Pseudomonadati</taxon>
        <taxon>Pseudomonadota</taxon>
        <taxon>Gammaproteobacteria</taxon>
        <taxon>Pseudomonadales</taxon>
        <taxon>Pseudomonadaceae</taxon>
        <taxon>Aquipseudomonas</taxon>
    </lineage>
</organism>
<dbReference type="PROSITE" id="PS00523">
    <property type="entry name" value="SULFATASE_1"/>
    <property type="match status" value="1"/>
</dbReference>
<dbReference type="SUPFAM" id="SSF53649">
    <property type="entry name" value="Alkaline phosphatase-like"/>
    <property type="match status" value="1"/>
</dbReference>
<reference evidence="7 8" key="1">
    <citation type="submission" date="2020-08" db="EMBL/GenBank/DDBJ databases">
        <authorList>
            <person name="Kim C.M."/>
        </authorList>
    </citation>
    <scope>NUCLEOTIDE SEQUENCE [LARGE SCALE GENOMIC DNA]</scope>
    <source>
        <strain evidence="7 8">SR9</strain>
    </source>
</reference>
<dbReference type="GO" id="GO:0016740">
    <property type="term" value="F:transferase activity"/>
    <property type="evidence" value="ECO:0007669"/>
    <property type="project" value="UniProtKB-KW"/>
</dbReference>
<dbReference type="AlphaFoldDB" id="A0A7W4D9Y9"/>
<dbReference type="InterPro" id="IPR017850">
    <property type="entry name" value="Alkaline_phosphatase_core_sf"/>
</dbReference>
<dbReference type="GO" id="GO:0046872">
    <property type="term" value="F:metal ion binding"/>
    <property type="evidence" value="ECO:0007669"/>
    <property type="project" value="UniProtKB-KW"/>
</dbReference>
<dbReference type="EMBL" id="JACJFN010000001">
    <property type="protein sequence ID" value="MBB1518700.1"/>
    <property type="molecule type" value="Genomic_DNA"/>
</dbReference>
<comment type="caution">
    <text evidence="7">The sequence shown here is derived from an EMBL/GenBank/DDBJ whole genome shotgun (WGS) entry which is preliminary data.</text>
</comment>
<dbReference type="PROSITE" id="PS51257">
    <property type="entry name" value="PROKAR_LIPOPROTEIN"/>
    <property type="match status" value="1"/>
</dbReference>
<dbReference type="GO" id="GO:0004065">
    <property type="term" value="F:arylsulfatase activity"/>
    <property type="evidence" value="ECO:0007669"/>
    <property type="project" value="TreeGrafter"/>
</dbReference>
<keyword evidence="8" id="KW-1185">Reference proteome</keyword>
<dbReference type="InterPro" id="IPR050738">
    <property type="entry name" value="Sulfatase"/>
</dbReference>
<dbReference type="PROSITE" id="PS00149">
    <property type="entry name" value="SULFATASE_2"/>
    <property type="match status" value="1"/>
</dbReference>
<dbReference type="Pfam" id="PF00884">
    <property type="entry name" value="Sulfatase"/>
    <property type="match status" value="1"/>
</dbReference>
<sequence length="623" mass="68588">MAGSCKTAVYCFSLLAILLSAGCSGNDADQVLKPNILLILADDLGNNDLGSWGDGSAPTPTLDQLSQQSVRFRQHYTDSTCSPSRAALLTGREPTSIGFQPTALGLSPDLDTLPKKLQSLGYRTAHIGKWHVGEALEYSSIQPSQHGFDYWFGMLNHFVLKGPNSRGETLRTKPTHWNPWLQENGTPARQFEGYLDDILTEKALGLIEKPGAKPWFINLWLYSPHTPHQPPAEDAAKFPNTPEGRYLAILSRLDQNVSRLLKALQESGQAENTIVVFASDNGSPNKARDSNWPFGGTKDTYLEGGQRSPLLLHWPNHLKEKDIRVPTTIMDIFPTIVALAGSKRPLDIDGQSLVPLIQGNVYHGPEKLFFAIPYATGMSYGGRVFDEGRLFYRPFTGPMMTAAIAPPVGAAQFNQSVPAFPFDAANTLIRDWERDVREVPLTWQPAGDGKPGILSGRSMQRAPIFGGYSIGLSLRGSPFVDRVQTIIEQPGIWQVQLLQDRRLRIQHGDVVQFSSILEEAVVCNKLVVGMQVDAAVDFPLQTPAQSVLRVYWNGLSVLESTALLRRPETDQPLMQPTFIGARADGSEAFEGVIEKPRVINKLLYAEQDGIGLQDLQQQLCTAP</sequence>
<dbReference type="InterPro" id="IPR024607">
    <property type="entry name" value="Sulfatase_CS"/>
</dbReference>
<evidence type="ECO:0000256" key="2">
    <source>
        <dbReference type="ARBA" id="ARBA00022723"/>
    </source>
</evidence>
<dbReference type="PANTHER" id="PTHR42693">
    <property type="entry name" value="ARYLSULFATASE FAMILY MEMBER"/>
    <property type="match status" value="1"/>
</dbReference>
<gene>
    <name evidence="7" type="ORF">H3H45_05565</name>
</gene>
<keyword evidence="2" id="KW-0479">Metal-binding</keyword>
<accession>A0A7W4D9Y9</accession>
<keyword evidence="5" id="KW-0732">Signal</keyword>
<proteinExistence type="inferred from homology"/>
<name>A0A7W4D9Y9_9GAMM</name>
<keyword evidence="7" id="KW-0808">Transferase</keyword>
<evidence type="ECO:0000313" key="7">
    <source>
        <dbReference type="EMBL" id="MBB1518700.1"/>
    </source>
</evidence>
<protein>
    <submittedName>
        <fullName evidence="7">Sulfatase-like hydrolase/transferase</fullName>
    </submittedName>
</protein>
<evidence type="ECO:0000256" key="3">
    <source>
        <dbReference type="ARBA" id="ARBA00022801"/>
    </source>
</evidence>
<comment type="similarity">
    <text evidence="1">Belongs to the sulfatase family.</text>
</comment>
<evidence type="ECO:0000313" key="8">
    <source>
        <dbReference type="Proteomes" id="UP000581189"/>
    </source>
</evidence>
<keyword evidence="4" id="KW-0106">Calcium</keyword>